<dbReference type="InterPro" id="IPR052000">
    <property type="entry name" value="ETFRF1"/>
</dbReference>
<organism>
    <name type="scientific">Pediculus humanus subsp. corporis</name>
    <name type="common">Body louse</name>
    <dbReference type="NCBI Taxonomy" id="121224"/>
    <lineage>
        <taxon>Eukaryota</taxon>
        <taxon>Metazoa</taxon>
        <taxon>Ecdysozoa</taxon>
        <taxon>Arthropoda</taxon>
        <taxon>Hexapoda</taxon>
        <taxon>Insecta</taxon>
        <taxon>Pterygota</taxon>
        <taxon>Neoptera</taxon>
        <taxon>Paraneoptera</taxon>
        <taxon>Psocodea</taxon>
        <taxon>Troctomorpha</taxon>
        <taxon>Phthiraptera</taxon>
        <taxon>Anoplura</taxon>
        <taxon>Pediculidae</taxon>
        <taxon>Pediculus</taxon>
    </lineage>
</organism>
<dbReference type="GO" id="GO:0005739">
    <property type="term" value="C:mitochondrion"/>
    <property type="evidence" value="ECO:0007669"/>
    <property type="project" value="TreeGrafter"/>
</dbReference>
<evidence type="ECO:0000256" key="1">
    <source>
        <dbReference type="ARBA" id="ARBA00009508"/>
    </source>
</evidence>
<dbReference type="OMA" id="HRAFMSK"/>
<dbReference type="OrthoDB" id="10258445at2759"/>
<dbReference type="CDD" id="cd20265">
    <property type="entry name" value="Complex1_LYR_ETFRF1_LYRM5"/>
    <property type="match status" value="1"/>
</dbReference>
<accession>E0VZF5</accession>
<reference evidence="2" key="2">
    <citation type="submission" date="2007-04" db="EMBL/GenBank/DDBJ databases">
        <title>The genome of the human body louse.</title>
        <authorList>
            <consortium name="The Human Body Louse Genome Consortium"/>
            <person name="Kirkness E."/>
            <person name="Walenz B."/>
            <person name="Hass B."/>
            <person name="Bruggner R."/>
            <person name="Strausberg R."/>
        </authorList>
    </citation>
    <scope>NUCLEOTIDE SEQUENCE</scope>
    <source>
        <strain evidence="2">USDA</strain>
    </source>
</reference>
<dbReference type="PANTHER" id="PTHR21024">
    <property type="entry name" value="GROWTH HORMONE-INDUCIBLE SOLUBLE PROTEIN-RELATED"/>
    <property type="match status" value="1"/>
</dbReference>
<dbReference type="GO" id="GO:0022904">
    <property type="term" value="P:respiratory electron transport chain"/>
    <property type="evidence" value="ECO:0007669"/>
    <property type="project" value="TreeGrafter"/>
</dbReference>
<dbReference type="Proteomes" id="UP000009046">
    <property type="component" value="Unassembled WGS sequence"/>
</dbReference>
<dbReference type="GeneID" id="8235167"/>
<dbReference type="HOGENOM" id="CLU_141157_2_0_1"/>
<dbReference type="RefSeq" id="XP_002431499.1">
    <property type="nucleotide sequence ID" value="XM_002431454.1"/>
</dbReference>
<dbReference type="GO" id="GO:0090324">
    <property type="term" value="P:negative regulation of oxidative phosphorylation"/>
    <property type="evidence" value="ECO:0007669"/>
    <property type="project" value="InterPro"/>
</dbReference>
<dbReference type="CTD" id="8235167"/>
<keyword evidence="4" id="KW-1185">Reference proteome</keyword>
<reference evidence="2" key="1">
    <citation type="submission" date="2007-04" db="EMBL/GenBank/DDBJ databases">
        <title>Annotation of Pediculus humanus corporis strain USDA.</title>
        <authorList>
            <person name="Kirkness E."/>
            <person name="Hannick L."/>
            <person name="Hass B."/>
            <person name="Bruggner R."/>
            <person name="Lawson D."/>
            <person name="Bidwell S."/>
            <person name="Joardar V."/>
            <person name="Caler E."/>
            <person name="Walenz B."/>
            <person name="Inman J."/>
            <person name="Schobel S."/>
            <person name="Galinsky K."/>
            <person name="Amedeo P."/>
            <person name="Strausberg R."/>
        </authorList>
    </citation>
    <scope>NUCLEOTIDE SEQUENCE</scope>
    <source>
        <strain evidence="2">USDA</strain>
    </source>
</reference>
<dbReference type="EnsemblMetazoa" id="PHUM531050-RA">
    <property type="protein sequence ID" value="PHUM531050-PA"/>
    <property type="gene ID" value="PHUM531050"/>
</dbReference>
<dbReference type="STRING" id="121224.E0VZF5"/>
<dbReference type="InterPro" id="IPR045296">
    <property type="entry name" value="Complex1_LYR_ETFRF1_LYRM5"/>
</dbReference>
<dbReference type="EMBL" id="DS235852">
    <property type="protein sequence ID" value="EEB18761.1"/>
    <property type="molecule type" value="Genomic_DNA"/>
</dbReference>
<dbReference type="AlphaFoldDB" id="E0VZF5"/>
<reference evidence="3" key="3">
    <citation type="submission" date="2020-05" db="UniProtKB">
        <authorList>
            <consortium name="EnsemblMetazoa"/>
        </authorList>
    </citation>
    <scope>IDENTIFICATION</scope>
    <source>
        <strain evidence="3">USDA</strain>
    </source>
</reference>
<name>E0VZF5_PEDHC</name>
<comment type="similarity">
    <text evidence="1">Belongs to the complex I LYR family.</text>
</comment>
<dbReference type="Pfam" id="PF13233">
    <property type="entry name" value="Complex1_LYR_2"/>
    <property type="match status" value="1"/>
</dbReference>
<evidence type="ECO:0000313" key="2">
    <source>
        <dbReference type="EMBL" id="EEB18761.1"/>
    </source>
</evidence>
<dbReference type="PANTHER" id="PTHR21024:SF0">
    <property type="entry name" value="ELECTRON TRANSFER FLAVOPROTEIN REGULATORY FACTOR 1"/>
    <property type="match status" value="1"/>
</dbReference>
<dbReference type="VEuPathDB" id="VectorBase:PHUM531050"/>
<protein>
    <submittedName>
        <fullName evidence="2">Growth hormone-inducible soluble protein, putative</fullName>
    </submittedName>
</protein>
<evidence type="ECO:0000313" key="3">
    <source>
        <dbReference type="EnsemblMetazoa" id="PHUM531050-PA"/>
    </source>
</evidence>
<dbReference type="eggNOG" id="ENOG502S4S4">
    <property type="taxonomic scope" value="Eukaryota"/>
</dbReference>
<proteinExistence type="inferred from homology"/>
<dbReference type="InParanoid" id="E0VZF5"/>
<evidence type="ECO:0000313" key="4">
    <source>
        <dbReference type="Proteomes" id="UP000009046"/>
    </source>
</evidence>
<dbReference type="FunCoup" id="E0VZF5">
    <property type="interactions" value="529"/>
</dbReference>
<dbReference type="KEGG" id="phu:Phum_PHUM531050"/>
<gene>
    <name evidence="3" type="primary">8235167</name>
    <name evidence="2" type="ORF">Phum_PHUM531050</name>
</gene>
<sequence>MSSYKAAVLNLYKTLLYMGKDYPLGYQYFRNKCHNAFLQNKMETDPAKIRQMIKYGKFMIKELEALYKLKKYRTLKKRYYS</sequence>
<dbReference type="EMBL" id="AAZO01006445">
    <property type="status" value="NOT_ANNOTATED_CDS"/>
    <property type="molecule type" value="Genomic_DNA"/>
</dbReference>